<accession>A0A1Y3E8P5</accession>
<evidence type="ECO:0000313" key="1">
    <source>
        <dbReference type="EMBL" id="OUC39528.1"/>
    </source>
</evidence>
<sequence length="47" mass="4969">MCSRITDRALQSLSLGCQLLKDLEVSGCSLLTDSGFHALAKVSETGI</sequence>
<comment type="caution">
    <text evidence="1">The sequence shown here is derived from an EMBL/GenBank/DDBJ whole genome shotgun (WGS) entry which is preliminary data.</text>
</comment>
<dbReference type="AlphaFoldDB" id="A0A1Y3E8P5"/>
<dbReference type="SMART" id="SM00367">
    <property type="entry name" value="LRR_CC"/>
    <property type="match status" value="1"/>
</dbReference>
<evidence type="ECO:0000313" key="2">
    <source>
        <dbReference type="Proteomes" id="UP000243006"/>
    </source>
</evidence>
<name>A0A1Y3E8P5_9BILA</name>
<dbReference type="SUPFAM" id="SSF52047">
    <property type="entry name" value="RNI-like"/>
    <property type="match status" value="1"/>
</dbReference>
<dbReference type="EMBL" id="LVZM01024041">
    <property type="protein sequence ID" value="OUC39528.1"/>
    <property type="molecule type" value="Genomic_DNA"/>
</dbReference>
<gene>
    <name evidence="1" type="ORF">D917_04779</name>
</gene>
<dbReference type="Proteomes" id="UP000243006">
    <property type="component" value="Unassembled WGS sequence"/>
</dbReference>
<dbReference type="Gene3D" id="3.80.10.10">
    <property type="entry name" value="Ribonuclease Inhibitor"/>
    <property type="match status" value="1"/>
</dbReference>
<reference evidence="1 2" key="1">
    <citation type="submission" date="2015-04" db="EMBL/GenBank/DDBJ databases">
        <title>Draft genome of the roundworm Trichinella nativa.</title>
        <authorList>
            <person name="Mitreva M."/>
        </authorList>
    </citation>
    <scope>NUCLEOTIDE SEQUENCE [LARGE SCALE GENOMIC DNA]</scope>
    <source>
        <strain evidence="1 2">ISS45</strain>
    </source>
</reference>
<dbReference type="InterPro" id="IPR032675">
    <property type="entry name" value="LRR_dom_sf"/>
</dbReference>
<dbReference type="InterPro" id="IPR006553">
    <property type="entry name" value="Leu-rich_rpt_Cys-con_subtyp"/>
</dbReference>
<organism evidence="1 2">
    <name type="scientific">Trichinella nativa</name>
    <dbReference type="NCBI Taxonomy" id="6335"/>
    <lineage>
        <taxon>Eukaryota</taxon>
        <taxon>Metazoa</taxon>
        <taxon>Ecdysozoa</taxon>
        <taxon>Nematoda</taxon>
        <taxon>Enoplea</taxon>
        <taxon>Dorylaimia</taxon>
        <taxon>Trichinellida</taxon>
        <taxon>Trichinellidae</taxon>
        <taxon>Trichinella</taxon>
    </lineage>
</organism>
<proteinExistence type="predicted"/>
<protein>
    <submittedName>
        <fullName evidence="1">Uncharacterized protein</fullName>
    </submittedName>
</protein>